<reference evidence="3" key="2">
    <citation type="journal article" name="Syst. Appl. Microbiol.">
        <title>Streptomyces alkaliterrae sp. nov., isolated from an alkaline soil, and emended descriptions of Streptomyces alkaliphilus, Streptomyces calidiresistens and Streptomyces durbertensis.</title>
        <authorList>
            <person name="Swiecimska M."/>
            <person name="Golinska P."/>
            <person name="Nouioui I."/>
            <person name="Wypij M."/>
            <person name="Rai M."/>
            <person name="Sangal V."/>
            <person name="Goodfellow M."/>
        </authorList>
    </citation>
    <scope>NUCLEOTIDE SEQUENCE</scope>
    <source>
        <strain evidence="3">OF3</strain>
        <strain evidence="4">OF8</strain>
    </source>
</reference>
<dbReference type="AlphaFoldDB" id="A0A7W3ZLD9"/>
<organism evidence="3 6">
    <name type="scientific">Streptomyces alkaliterrae</name>
    <dbReference type="NCBI Taxonomy" id="2213162"/>
    <lineage>
        <taxon>Bacteria</taxon>
        <taxon>Bacillati</taxon>
        <taxon>Actinomycetota</taxon>
        <taxon>Actinomycetes</taxon>
        <taxon>Kitasatosporales</taxon>
        <taxon>Streptomycetaceae</taxon>
        <taxon>Streptomyces</taxon>
    </lineage>
</organism>
<dbReference type="GO" id="GO:0006355">
    <property type="term" value="P:regulation of DNA-templated transcription"/>
    <property type="evidence" value="ECO:0007669"/>
    <property type="project" value="InterPro"/>
</dbReference>
<evidence type="ECO:0000313" key="3">
    <source>
        <dbReference type="EMBL" id="MBB1252759.1"/>
    </source>
</evidence>
<feature type="region of interest" description="Disordered" evidence="1">
    <location>
        <begin position="1"/>
        <end position="22"/>
    </location>
</feature>
<gene>
    <name evidence="3" type="ORF">H3146_05180</name>
    <name evidence="4" type="ORF">H3147_06715</name>
</gene>
<dbReference type="GO" id="GO:0003677">
    <property type="term" value="F:DNA binding"/>
    <property type="evidence" value="ECO:0007669"/>
    <property type="project" value="InterPro"/>
</dbReference>
<dbReference type="InterPro" id="IPR016032">
    <property type="entry name" value="Sig_transdc_resp-reg_C-effctor"/>
</dbReference>
<evidence type="ECO:0000259" key="2">
    <source>
        <dbReference type="SMART" id="SM00421"/>
    </source>
</evidence>
<proteinExistence type="predicted"/>
<dbReference type="Gene3D" id="1.10.10.10">
    <property type="entry name" value="Winged helix-like DNA-binding domain superfamily/Winged helix DNA-binding domain"/>
    <property type="match status" value="1"/>
</dbReference>
<evidence type="ECO:0000313" key="5">
    <source>
        <dbReference type="Proteomes" id="UP000517765"/>
    </source>
</evidence>
<dbReference type="EMBL" id="JABJWZ010000026">
    <property type="protein sequence ID" value="MBB1252759.1"/>
    <property type="molecule type" value="Genomic_DNA"/>
</dbReference>
<dbReference type="SUPFAM" id="SSF46894">
    <property type="entry name" value="C-terminal effector domain of the bipartite response regulators"/>
    <property type="match status" value="1"/>
</dbReference>
<name>A0A7W3ZLD9_9ACTN</name>
<dbReference type="RefSeq" id="WP_181353602.1">
    <property type="nucleotide sequence ID" value="NZ_JABJWZ010000026.1"/>
</dbReference>
<dbReference type="SMART" id="SM00421">
    <property type="entry name" value="HTH_LUXR"/>
    <property type="match status" value="1"/>
</dbReference>
<reference evidence="5 6" key="1">
    <citation type="submission" date="2020-05" db="EMBL/GenBank/DDBJ databases">
        <title>Classification of alakaliphilic streptomycetes isolated from an alkaline soil next to Lonar Crater, India and a proposal for the recognition of Streptomyces alkaliterrae sp. nov.</title>
        <authorList>
            <person name="Golinska P."/>
        </authorList>
    </citation>
    <scope>NUCLEOTIDE SEQUENCE [LARGE SCALE GENOMIC DNA]</scope>
    <source>
        <strain evidence="6">OF3</strain>
        <strain evidence="5">OF8</strain>
    </source>
</reference>
<dbReference type="InterPro" id="IPR036388">
    <property type="entry name" value="WH-like_DNA-bd_sf"/>
</dbReference>
<evidence type="ECO:0000313" key="6">
    <source>
        <dbReference type="Proteomes" id="UP000525686"/>
    </source>
</evidence>
<feature type="domain" description="HTH luxR-type" evidence="2">
    <location>
        <begin position="209"/>
        <end position="258"/>
    </location>
</feature>
<evidence type="ECO:0000256" key="1">
    <source>
        <dbReference type="SAM" id="MobiDB-lite"/>
    </source>
</evidence>
<dbReference type="EMBL" id="JABJXA010000026">
    <property type="protein sequence ID" value="MBB1258524.1"/>
    <property type="molecule type" value="Genomic_DNA"/>
</dbReference>
<protein>
    <submittedName>
        <fullName evidence="3">Transcriptional regulator</fullName>
    </submittedName>
</protein>
<accession>A0A7W3ZLD9</accession>
<comment type="caution">
    <text evidence="3">The sequence shown here is derived from an EMBL/GenBank/DDBJ whole genome shotgun (WGS) entry which is preliminary data.</text>
</comment>
<dbReference type="InterPro" id="IPR000792">
    <property type="entry name" value="Tscrpt_reg_LuxR_C"/>
</dbReference>
<evidence type="ECO:0000313" key="4">
    <source>
        <dbReference type="EMBL" id="MBB1258524.1"/>
    </source>
</evidence>
<dbReference type="Proteomes" id="UP000517765">
    <property type="component" value="Unassembled WGS sequence"/>
</dbReference>
<dbReference type="Proteomes" id="UP000525686">
    <property type="component" value="Unassembled WGS sequence"/>
</dbReference>
<sequence length="288" mass="30414">MNEAIGSGPAADGELPSAHPQPQEFGDDVEAALLAARQLIEATVAKHRHRKVQDSLITAVGAAREDVMDASLRLVGAARRTIDVVLADAEYVDVVRAAGALLVAEKPAVRVRLLCTKAVLDMGLIHRSLLAHPATEVRVARVSMLQAMLVDDEVAMVTAPSAVGRQVSVIRAETVISTLGTLFEGLWRHAVAVEDRVDFGDRNRARTSRRILECLQAGVTDEVAARELSVSVRTYRRHVAEIMTLLGASSRFQAGVRAAELGLLPAASAAGRRPVGAEAPAAPGAPGA</sequence>